<dbReference type="AlphaFoldDB" id="A0A557RJF5"/>
<proteinExistence type="predicted"/>
<comment type="caution">
    <text evidence="2">The sequence shown here is derived from an EMBL/GenBank/DDBJ whole genome shotgun (WGS) entry which is preliminary data.</text>
</comment>
<dbReference type="RefSeq" id="WP_144347449.1">
    <property type="nucleotide sequence ID" value="NZ_VMKP01000002.1"/>
</dbReference>
<evidence type="ECO:0000313" key="3">
    <source>
        <dbReference type="Proteomes" id="UP000316688"/>
    </source>
</evidence>
<dbReference type="PANTHER" id="PTHR35458:SF8">
    <property type="entry name" value="SLR0650 PROTEIN"/>
    <property type="match status" value="1"/>
</dbReference>
<feature type="domain" description="NYN" evidence="1">
    <location>
        <begin position="109"/>
        <end position="185"/>
    </location>
</feature>
<name>A0A557RJF5_9GAMM</name>
<gene>
    <name evidence="2" type="ORF">FPL11_03770</name>
</gene>
<sequence>MRRLWLIDAGYIHANNLALLGSQRRIDYLRLRELIEHELGALWRGYFLNSAQDEPNEGRDRFHNWLQTAVPHGPNLIVKLYGLKSERVRSAWCADCGTKVDLRCPQGDGRHRLFNQRQMGVDVGLASLALIHRERYDSLVLSSGDGDLLDAVEHLSEAGKRIELAVFSTGVATDLQARSDRVLWLDDHLPALTGEDGAAGPPTAPGG</sequence>
<organism evidence="2 3">
    <name type="scientific">Spiribacter aquaticus</name>
    <dbReference type="NCBI Taxonomy" id="1935996"/>
    <lineage>
        <taxon>Bacteria</taxon>
        <taxon>Pseudomonadati</taxon>
        <taxon>Pseudomonadota</taxon>
        <taxon>Gammaproteobacteria</taxon>
        <taxon>Chromatiales</taxon>
        <taxon>Ectothiorhodospiraceae</taxon>
        <taxon>Spiribacter</taxon>
    </lineage>
</organism>
<reference evidence="2 3" key="1">
    <citation type="submission" date="2019-07" db="EMBL/GenBank/DDBJ databases">
        <title>Reclasification of Spiribacter aquaticus.</title>
        <authorList>
            <person name="Leon M.J."/>
            <person name="Sanchez-Porro C."/>
            <person name="Ventosa A."/>
        </authorList>
    </citation>
    <scope>NUCLEOTIDE SEQUENCE [LARGE SCALE GENOMIC DNA]</scope>
    <source>
        <strain evidence="2 3">SP30</strain>
    </source>
</reference>
<evidence type="ECO:0000259" key="1">
    <source>
        <dbReference type="Pfam" id="PF01936"/>
    </source>
</evidence>
<dbReference type="EMBL" id="VMKP01000002">
    <property type="protein sequence ID" value="TVO65216.1"/>
    <property type="molecule type" value="Genomic_DNA"/>
</dbReference>
<evidence type="ECO:0000313" key="2">
    <source>
        <dbReference type="EMBL" id="TVO65216.1"/>
    </source>
</evidence>
<dbReference type="PANTHER" id="PTHR35458">
    <property type="entry name" value="SLR0755 PROTEIN"/>
    <property type="match status" value="1"/>
</dbReference>
<dbReference type="Gene3D" id="3.40.50.1010">
    <property type="entry name" value="5'-nuclease"/>
    <property type="match status" value="1"/>
</dbReference>
<dbReference type="InterPro" id="IPR047140">
    <property type="entry name" value="LabA"/>
</dbReference>
<dbReference type="Pfam" id="PF01936">
    <property type="entry name" value="NYN"/>
    <property type="match status" value="1"/>
</dbReference>
<dbReference type="GO" id="GO:0004540">
    <property type="term" value="F:RNA nuclease activity"/>
    <property type="evidence" value="ECO:0007669"/>
    <property type="project" value="InterPro"/>
</dbReference>
<dbReference type="Proteomes" id="UP000316688">
    <property type="component" value="Unassembled WGS sequence"/>
</dbReference>
<keyword evidence="3" id="KW-1185">Reference proteome</keyword>
<protein>
    <submittedName>
        <fullName evidence="2">NYN domain-containing protein</fullName>
    </submittedName>
</protein>
<dbReference type="InterPro" id="IPR021139">
    <property type="entry name" value="NYN"/>
</dbReference>
<accession>A0A557RJF5</accession>